<gene>
    <name evidence="3" type="ORF">EUTSA_v10001088mg</name>
</gene>
<evidence type="ECO:0000313" key="3">
    <source>
        <dbReference type="EMBL" id="ESQ39530.1"/>
    </source>
</evidence>
<feature type="signal peptide" evidence="2">
    <location>
        <begin position="1"/>
        <end position="25"/>
    </location>
</feature>
<accession>V4KNT3</accession>
<name>V4KNT3_EUTSA</name>
<keyword evidence="4" id="KW-1185">Reference proteome</keyword>
<proteinExistence type="predicted"/>
<feature type="region of interest" description="Disordered" evidence="1">
    <location>
        <begin position="71"/>
        <end position="91"/>
    </location>
</feature>
<feature type="chain" id="PRO_5004720842" evidence="2">
    <location>
        <begin position="26"/>
        <end position="91"/>
    </location>
</feature>
<feature type="compositionally biased region" description="Polar residues" evidence="1">
    <location>
        <begin position="74"/>
        <end position="91"/>
    </location>
</feature>
<dbReference type="Proteomes" id="UP000030689">
    <property type="component" value="Unassembled WGS sequence"/>
</dbReference>
<dbReference type="Gramene" id="ESQ39530">
    <property type="protein sequence ID" value="ESQ39530"/>
    <property type="gene ID" value="EUTSA_v10001088mg"/>
</dbReference>
<reference evidence="3 4" key="1">
    <citation type="journal article" date="2013" name="Front. Plant Sci.">
        <title>The Reference Genome of the Halophytic Plant Eutrema salsugineum.</title>
        <authorList>
            <person name="Yang R."/>
            <person name="Jarvis D.E."/>
            <person name="Chen H."/>
            <person name="Beilstein M.A."/>
            <person name="Grimwood J."/>
            <person name="Jenkins J."/>
            <person name="Shu S."/>
            <person name="Prochnik S."/>
            <person name="Xin M."/>
            <person name="Ma C."/>
            <person name="Schmutz J."/>
            <person name="Wing R.A."/>
            <person name="Mitchell-Olds T."/>
            <person name="Schumaker K.S."/>
            <person name="Wang X."/>
        </authorList>
    </citation>
    <scope>NUCLEOTIDE SEQUENCE [LARGE SCALE GENOMIC DNA]</scope>
</reference>
<evidence type="ECO:0000313" key="4">
    <source>
        <dbReference type="Proteomes" id="UP000030689"/>
    </source>
</evidence>
<dbReference type="EMBL" id="KI517465">
    <property type="protein sequence ID" value="ESQ39530.1"/>
    <property type="molecule type" value="Genomic_DNA"/>
</dbReference>
<organism evidence="3 4">
    <name type="scientific">Eutrema salsugineum</name>
    <name type="common">Saltwater cress</name>
    <name type="synonym">Sisymbrium salsugineum</name>
    <dbReference type="NCBI Taxonomy" id="72664"/>
    <lineage>
        <taxon>Eukaryota</taxon>
        <taxon>Viridiplantae</taxon>
        <taxon>Streptophyta</taxon>
        <taxon>Embryophyta</taxon>
        <taxon>Tracheophyta</taxon>
        <taxon>Spermatophyta</taxon>
        <taxon>Magnoliopsida</taxon>
        <taxon>eudicotyledons</taxon>
        <taxon>Gunneridae</taxon>
        <taxon>Pentapetalae</taxon>
        <taxon>rosids</taxon>
        <taxon>malvids</taxon>
        <taxon>Brassicales</taxon>
        <taxon>Brassicaceae</taxon>
        <taxon>Eutremeae</taxon>
        <taxon>Eutrema</taxon>
    </lineage>
</organism>
<evidence type="ECO:0000256" key="2">
    <source>
        <dbReference type="SAM" id="SignalP"/>
    </source>
</evidence>
<dbReference type="OMA" id="GRRMMSY"/>
<keyword evidence="2" id="KW-0732">Signal</keyword>
<dbReference type="AlphaFoldDB" id="V4KNT3"/>
<sequence>MGSSQITQVLFVLLLLCVFPCLTESALPSHSITGRRMLDYYQHIPTRPGYPPKRQDGDHIGRKLMDHIDIGKSISGQAGGRNQDSDSPIPH</sequence>
<evidence type="ECO:0000256" key="1">
    <source>
        <dbReference type="SAM" id="MobiDB-lite"/>
    </source>
</evidence>
<protein>
    <submittedName>
        <fullName evidence="3">Uncharacterized protein</fullName>
    </submittedName>
</protein>